<reference evidence="3" key="1">
    <citation type="journal article" date="2021" name="Front. Microbiol.">
        <title>Comprehensive Comparative Genomics and Phenotyping of Methylobacterium Species.</title>
        <authorList>
            <person name="Alessa O."/>
            <person name="Ogura Y."/>
            <person name="Fujitani Y."/>
            <person name="Takami H."/>
            <person name="Hayashi T."/>
            <person name="Sahin N."/>
            <person name="Tani A."/>
        </authorList>
    </citation>
    <scope>NUCLEOTIDE SEQUENCE</scope>
    <source>
        <strain evidence="3">KCTC 52305</strain>
    </source>
</reference>
<keyword evidence="4" id="KW-1185">Reference proteome</keyword>
<feature type="compositionally biased region" description="Low complexity" evidence="1">
    <location>
        <begin position="28"/>
        <end position="39"/>
    </location>
</feature>
<evidence type="ECO:0000313" key="3">
    <source>
        <dbReference type="EMBL" id="GJD48538.1"/>
    </source>
</evidence>
<protein>
    <submittedName>
        <fullName evidence="3">Uncharacterized protein</fullName>
    </submittedName>
</protein>
<organism evidence="3 4">
    <name type="scientific">Methylobacterium crusticola</name>
    <dbReference type="NCBI Taxonomy" id="1697972"/>
    <lineage>
        <taxon>Bacteria</taxon>
        <taxon>Pseudomonadati</taxon>
        <taxon>Pseudomonadota</taxon>
        <taxon>Alphaproteobacteria</taxon>
        <taxon>Hyphomicrobiales</taxon>
        <taxon>Methylobacteriaceae</taxon>
        <taxon>Methylobacterium</taxon>
    </lineage>
</organism>
<gene>
    <name evidence="3" type="ORF">OPKNFCMD_1260</name>
</gene>
<comment type="caution">
    <text evidence="3">The sequence shown here is derived from an EMBL/GenBank/DDBJ whole genome shotgun (WGS) entry which is preliminary data.</text>
</comment>
<evidence type="ECO:0000256" key="2">
    <source>
        <dbReference type="SAM" id="SignalP"/>
    </source>
</evidence>
<evidence type="ECO:0000313" key="4">
    <source>
        <dbReference type="Proteomes" id="UP001055167"/>
    </source>
</evidence>
<name>A0ABQ4QT91_9HYPH</name>
<reference evidence="3" key="2">
    <citation type="submission" date="2021-08" db="EMBL/GenBank/DDBJ databases">
        <authorList>
            <person name="Tani A."/>
            <person name="Ola A."/>
            <person name="Ogura Y."/>
            <person name="Katsura K."/>
            <person name="Hayashi T."/>
        </authorList>
    </citation>
    <scope>NUCLEOTIDE SEQUENCE</scope>
    <source>
        <strain evidence="3">KCTC 52305</strain>
    </source>
</reference>
<keyword evidence="2" id="KW-0732">Signal</keyword>
<feature type="chain" id="PRO_5045436457" evidence="2">
    <location>
        <begin position="25"/>
        <end position="92"/>
    </location>
</feature>
<sequence length="92" mass="9439">MRARPGARLPLLALLALAAGLTLAGGAQNPAAAAPAVDKAPAKTSGRAPARDVTTTASATAEDADDANCTTSRKRLWLDGEGWIVRRVTTCR</sequence>
<dbReference type="RefSeq" id="WP_128560318.1">
    <property type="nucleotide sequence ID" value="NZ_BPQH01000003.1"/>
</dbReference>
<dbReference type="EMBL" id="BPQH01000003">
    <property type="protein sequence ID" value="GJD48538.1"/>
    <property type="molecule type" value="Genomic_DNA"/>
</dbReference>
<evidence type="ECO:0000256" key="1">
    <source>
        <dbReference type="SAM" id="MobiDB-lite"/>
    </source>
</evidence>
<feature type="compositionally biased region" description="Low complexity" evidence="1">
    <location>
        <begin position="52"/>
        <end position="61"/>
    </location>
</feature>
<proteinExistence type="predicted"/>
<dbReference type="Proteomes" id="UP001055167">
    <property type="component" value="Unassembled WGS sequence"/>
</dbReference>
<feature type="signal peptide" evidence="2">
    <location>
        <begin position="1"/>
        <end position="24"/>
    </location>
</feature>
<accession>A0ABQ4QT91</accession>
<feature type="region of interest" description="Disordered" evidence="1">
    <location>
        <begin position="28"/>
        <end position="66"/>
    </location>
</feature>